<proteinExistence type="predicted"/>
<evidence type="ECO:0000313" key="8">
    <source>
        <dbReference type="EMBL" id="QDU40124.1"/>
    </source>
</evidence>
<dbReference type="Proteomes" id="UP000320496">
    <property type="component" value="Chromosome"/>
</dbReference>
<dbReference type="GO" id="GO:0004713">
    <property type="term" value="F:protein tyrosine kinase activity"/>
    <property type="evidence" value="ECO:0007669"/>
    <property type="project" value="TreeGrafter"/>
</dbReference>
<dbReference type="Pfam" id="PF02706">
    <property type="entry name" value="Wzz"/>
    <property type="match status" value="1"/>
</dbReference>
<dbReference type="InterPro" id="IPR050445">
    <property type="entry name" value="Bact_polysacc_biosynth/exp"/>
</dbReference>
<gene>
    <name evidence="8" type="ORF">Mal4_44790</name>
</gene>
<name>A0A517ZC91_9PLAN</name>
<sequence length="483" mass="53192">MTDHHSTSSRLVDVVDVRTILSHWRTILCATGVAVALGAAYLTVAERIYEAEVRVVVQNLGLGLDGKGATKTYDKEFLSTQAEVIRSPLTIGRALELVPPATPPEPDDDPVEDVLDELRVIPLAATDIVRVTFRHNDPQQATRRLESILASYQEHLRDVEQTTASESVELVARRESELSEQLDNMQTQLAAVRAGYSLGGAGTDVRQREDAVLRDLTDQWAAARARRIQLESVADSAESERGVSVPEAAVDSSLYREMLQVSGELREARAALEESKRILGPKHRERIALEQRIASLEQELESVREQVRIDAGRQLAAVRSQEQALQTLIAEERTRLQELETGLLEEQQLLTEIERVGELHASTLATRESLELADRALARGRASVFVQVLDDYVVPQEPIWPLPGPLLVVCGALGMLLSLTWVVIRETDLLSSLRWPLESAPHESSADDAPELDILRDARALHRTVMNGTDAPGSTTAVTGAHS</sequence>
<keyword evidence="6" id="KW-0175">Coiled coil</keyword>
<evidence type="ECO:0000256" key="5">
    <source>
        <dbReference type="ARBA" id="ARBA00023136"/>
    </source>
</evidence>
<dbReference type="KEGG" id="mri:Mal4_44790"/>
<dbReference type="GO" id="GO:0005886">
    <property type="term" value="C:plasma membrane"/>
    <property type="evidence" value="ECO:0007669"/>
    <property type="project" value="UniProtKB-SubCell"/>
</dbReference>
<dbReference type="InterPro" id="IPR003856">
    <property type="entry name" value="LPS_length_determ_N"/>
</dbReference>
<evidence type="ECO:0000313" key="9">
    <source>
        <dbReference type="Proteomes" id="UP000320496"/>
    </source>
</evidence>
<evidence type="ECO:0000259" key="7">
    <source>
        <dbReference type="Pfam" id="PF02706"/>
    </source>
</evidence>
<protein>
    <submittedName>
        <fullName evidence="8">Chain length determinant protein</fullName>
    </submittedName>
</protein>
<evidence type="ECO:0000256" key="3">
    <source>
        <dbReference type="ARBA" id="ARBA00022692"/>
    </source>
</evidence>
<keyword evidence="5" id="KW-0472">Membrane</keyword>
<organism evidence="8 9">
    <name type="scientific">Maioricimonas rarisocia</name>
    <dbReference type="NCBI Taxonomy" id="2528026"/>
    <lineage>
        <taxon>Bacteria</taxon>
        <taxon>Pseudomonadati</taxon>
        <taxon>Planctomycetota</taxon>
        <taxon>Planctomycetia</taxon>
        <taxon>Planctomycetales</taxon>
        <taxon>Planctomycetaceae</taxon>
        <taxon>Maioricimonas</taxon>
    </lineage>
</organism>
<dbReference type="PANTHER" id="PTHR32309">
    <property type="entry name" value="TYROSINE-PROTEIN KINASE"/>
    <property type="match status" value="1"/>
</dbReference>
<evidence type="ECO:0000256" key="1">
    <source>
        <dbReference type="ARBA" id="ARBA00004651"/>
    </source>
</evidence>
<comment type="subcellular location">
    <subcellularLocation>
        <location evidence="1">Cell membrane</location>
        <topology evidence="1">Multi-pass membrane protein</topology>
    </subcellularLocation>
</comment>
<keyword evidence="9" id="KW-1185">Reference proteome</keyword>
<feature type="domain" description="Polysaccharide chain length determinant N-terminal" evidence="7">
    <location>
        <begin position="17"/>
        <end position="94"/>
    </location>
</feature>
<reference evidence="8 9" key="1">
    <citation type="submission" date="2019-02" db="EMBL/GenBank/DDBJ databases">
        <title>Deep-cultivation of Planctomycetes and their phenomic and genomic characterization uncovers novel biology.</title>
        <authorList>
            <person name="Wiegand S."/>
            <person name="Jogler M."/>
            <person name="Boedeker C."/>
            <person name="Pinto D."/>
            <person name="Vollmers J."/>
            <person name="Rivas-Marin E."/>
            <person name="Kohn T."/>
            <person name="Peeters S.H."/>
            <person name="Heuer A."/>
            <person name="Rast P."/>
            <person name="Oberbeckmann S."/>
            <person name="Bunk B."/>
            <person name="Jeske O."/>
            <person name="Meyerdierks A."/>
            <person name="Storesund J.E."/>
            <person name="Kallscheuer N."/>
            <person name="Luecker S."/>
            <person name="Lage O.M."/>
            <person name="Pohl T."/>
            <person name="Merkel B.J."/>
            <person name="Hornburger P."/>
            <person name="Mueller R.-W."/>
            <person name="Bruemmer F."/>
            <person name="Labrenz M."/>
            <person name="Spormann A.M."/>
            <person name="Op den Camp H."/>
            <person name="Overmann J."/>
            <person name="Amann R."/>
            <person name="Jetten M.S.M."/>
            <person name="Mascher T."/>
            <person name="Medema M.H."/>
            <person name="Devos D.P."/>
            <person name="Kaster A.-K."/>
            <person name="Ovreas L."/>
            <person name="Rohde M."/>
            <person name="Galperin M.Y."/>
            <person name="Jogler C."/>
        </authorList>
    </citation>
    <scope>NUCLEOTIDE SEQUENCE [LARGE SCALE GENOMIC DNA]</scope>
    <source>
        <strain evidence="8 9">Mal4</strain>
    </source>
</reference>
<dbReference type="EMBL" id="CP036275">
    <property type="protein sequence ID" value="QDU40124.1"/>
    <property type="molecule type" value="Genomic_DNA"/>
</dbReference>
<accession>A0A517ZC91</accession>
<keyword evidence="4" id="KW-1133">Transmembrane helix</keyword>
<evidence type="ECO:0000256" key="6">
    <source>
        <dbReference type="SAM" id="Coils"/>
    </source>
</evidence>
<keyword evidence="2" id="KW-1003">Cell membrane</keyword>
<feature type="coiled-coil region" evidence="6">
    <location>
        <begin position="286"/>
        <end position="356"/>
    </location>
</feature>
<dbReference type="AlphaFoldDB" id="A0A517ZC91"/>
<dbReference type="PANTHER" id="PTHR32309:SF13">
    <property type="entry name" value="FERRIC ENTEROBACTIN TRANSPORT PROTEIN FEPE"/>
    <property type="match status" value="1"/>
</dbReference>
<evidence type="ECO:0000256" key="2">
    <source>
        <dbReference type="ARBA" id="ARBA00022475"/>
    </source>
</evidence>
<dbReference type="RefSeq" id="WP_197443680.1">
    <property type="nucleotide sequence ID" value="NZ_CP036275.1"/>
</dbReference>
<evidence type="ECO:0000256" key="4">
    <source>
        <dbReference type="ARBA" id="ARBA00022989"/>
    </source>
</evidence>
<keyword evidence="3" id="KW-0812">Transmembrane</keyword>